<dbReference type="Gene3D" id="3.40.50.300">
    <property type="entry name" value="P-loop containing nucleotide triphosphate hydrolases"/>
    <property type="match status" value="2"/>
</dbReference>
<evidence type="ECO:0000259" key="10">
    <source>
        <dbReference type="PROSITE" id="PS51643"/>
    </source>
</evidence>
<name>A0A7K3LZZ4_9ACTN</name>
<keyword evidence="7" id="KW-0347">Helicase</keyword>
<keyword evidence="6" id="KW-0378">Hydrolase</keyword>
<dbReference type="CDD" id="cd09641">
    <property type="entry name" value="Cas3''_I"/>
    <property type="match status" value="1"/>
</dbReference>
<dbReference type="Pfam" id="PF00270">
    <property type="entry name" value="DEAD"/>
    <property type="match status" value="1"/>
</dbReference>
<feature type="domain" description="HD Cas3-type" evidence="10">
    <location>
        <begin position="19"/>
        <end position="222"/>
    </location>
</feature>
<dbReference type="Pfam" id="PF18019">
    <property type="entry name" value="Cas3_HD"/>
    <property type="match status" value="1"/>
</dbReference>
<evidence type="ECO:0000256" key="1">
    <source>
        <dbReference type="ARBA" id="ARBA00006847"/>
    </source>
</evidence>
<evidence type="ECO:0000313" key="12">
    <source>
        <dbReference type="Proteomes" id="UP000460435"/>
    </source>
</evidence>
<proteinExistence type="inferred from homology"/>
<gene>
    <name evidence="11" type="primary">cas3</name>
    <name evidence="11" type="ORF">F7O44_05950</name>
</gene>
<dbReference type="PANTHER" id="PTHR47963">
    <property type="entry name" value="DEAD-BOX ATP-DEPENDENT RNA HELICASE 47, MITOCHONDRIAL"/>
    <property type="match status" value="1"/>
</dbReference>
<evidence type="ECO:0000256" key="8">
    <source>
        <dbReference type="ARBA" id="ARBA00022840"/>
    </source>
</evidence>
<dbReference type="GO" id="GO:0016787">
    <property type="term" value="F:hydrolase activity"/>
    <property type="evidence" value="ECO:0007669"/>
    <property type="project" value="UniProtKB-KW"/>
</dbReference>
<dbReference type="Gene3D" id="1.10.3210.30">
    <property type="match status" value="1"/>
</dbReference>
<organism evidence="11 12">
    <name type="scientific">Phytoactinopolyspora mesophila</name>
    <dbReference type="NCBI Taxonomy" id="2650750"/>
    <lineage>
        <taxon>Bacteria</taxon>
        <taxon>Bacillati</taxon>
        <taxon>Actinomycetota</taxon>
        <taxon>Actinomycetes</taxon>
        <taxon>Jiangellales</taxon>
        <taxon>Jiangellaceae</taxon>
        <taxon>Phytoactinopolyspora</taxon>
    </lineage>
</organism>
<dbReference type="CDD" id="cd17930">
    <property type="entry name" value="DEXHc_cas3"/>
    <property type="match status" value="1"/>
</dbReference>
<keyword evidence="5" id="KW-0547">Nucleotide-binding</keyword>
<evidence type="ECO:0000313" key="11">
    <source>
        <dbReference type="EMBL" id="NDL56611.1"/>
    </source>
</evidence>
<comment type="caution">
    <text evidence="11">The sequence shown here is derived from an EMBL/GenBank/DDBJ whole genome shotgun (WGS) entry which is preliminary data.</text>
</comment>
<dbReference type="GO" id="GO:0003723">
    <property type="term" value="F:RNA binding"/>
    <property type="evidence" value="ECO:0007669"/>
    <property type="project" value="TreeGrafter"/>
</dbReference>
<evidence type="ECO:0000256" key="4">
    <source>
        <dbReference type="ARBA" id="ARBA00022723"/>
    </source>
</evidence>
<evidence type="ECO:0000256" key="5">
    <source>
        <dbReference type="ARBA" id="ARBA00022741"/>
    </source>
</evidence>
<dbReference type="InterPro" id="IPR011545">
    <property type="entry name" value="DEAD/DEAH_box_helicase_dom"/>
</dbReference>
<accession>A0A7K3LZZ4</accession>
<dbReference type="SUPFAM" id="SSF52540">
    <property type="entry name" value="P-loop containing nucleoside triphosphate hydrolases"/>
    <property type="match status" value="1"/>
</dbReference>
<dbReference type="InterPro" id="IPR027417">
    <property type="entry name" value="P-loop_NTPase"/>
</dbReference>
<dbReference type="PANTHER" id="PTHR47963:SF9">
    <property type="entry name" value="CRISPR-ASSOCIATED ENDONUCLEASE_HELICASE CAS3"/>
    <property type="match status" value="1"/>
</dbReference>
<dbReference type="InterPro" id="IPR038257">
    <property type="entry name" value="CRISPR-assoc_Cas3_HD_sf"/>
</dbReference>
<dbReference type="AlphaFoldDB" id="A0A7K3LZZ4"/>
<keyword evidence="12" id="KW-1185">Reference proteome</keyword>
<dbReference type="PROSITE" id="PS51643">
    <property type="entry name" value="HD_CAS3"/>
    <property type="match status" value="1"/>
</dbReference>
<sequence>MGIQLDVAARSVWAKSRNGAGEWLPLWQHMDDSADVASRLFDDWLAPSAATLIARDFGADRDSARCAVRFLAGVHDIGKATPAFAVQDQWLGHRMSRHGLITPSTKAELDERTRAHHTVTGHHVLKRWLTARGWSGRSASAWAVVVGGHHGVPPDDTGLTCTPAGYPLLYGEGLWHDVRNELLERQAERSGAAELLDVWASVRLSQQTQVLLTGLVIMADWIASNEKLFSFRAGELPDVVDETARAQRALATLKLPTPWRPKTWGEDTSALFMERFAFPGGASPRPVQNAAVEVVRTTSEPGILVIEAPMGEGKTEAALAAAELLAERYGAGGLLMALPTQATSDAMFARVVDWLDTMGSTDQKIGASVMLTHGKKRFNRLFHGLMQAGWLHEIGRDEERKKTEHAVVAHSWMAGRKTAQLANFTIGTIDQLLFAGLRSRHLMLRHLGLAGKVVVIDEVHAYNPFMSSYLMRVLTWLGAYGVPVVALSATLPGERRRELVEAYQRGRARLTGDDTAQSAVEVDGDIGYPVLTWTDGSTVGTRVTEPSGRGTTVYLEALDVDEAGDDTESLVSTLREALSDGGNVLVVRNTVRRVLATAQRLEEVFPGEVTVTHARFITADRVRKDEELLDMFGSPRRAKERPRRHVVVASQVVEQSLDVDFDLLVTDLAPVDLVLQRLGRVHRHQRGEGQRERPAKVRRARAYIGGTDFTQSPPVLEPLAARYVYSAHVLYRAAAALRPHLGGELDLPDDIAPVVQQAYGPGDLGPPEWQAAMAAAATAWRERVDRWQAEADTFQILDPGQPGQAITGWVAASAGEADDDDATGQGQVRDGAPSLEAMVIQFGADGRVRTPPWLTEGRGGLEIPRDSAPNDDLGEVMISCAIRLPLDFSNADDEEAIWMATPPAWEQSPLVYRLPALFVDEEGWGEVNGRRVRYTAQRGLEVFRD</sequence>
<reference evidence="11 12" key="1">
    <citation type="submission" date="2019-11" db="EMBL/GenBank/DDBJ databases">
        <authorList>
            <person name="Li X.-J."/>
            <person name="Feng X.-M."/>
        </authorList>
    </citation>
    <scope>NUCLEOTIDE SEQUENCE [LARGE SCALE GENOMIC DNA]</scope>
    <source>
        <strain evidence="11 12">XMNu-373</strain>
    </source>
</reference>
<dbReference type="Pfam" id="PF18395">
    <property type="entry name" value="Cas3_C"/>
    <property type="match status" value="1"/>
</dbReference>
<dbReference type="Pfam" id="PF22590">
    <property type="entry name" value="Cas3-like_C_2"/>
    <property type="match status" value="1"/>
</dbReference>
<dbReference type="NCBIfam" id="TIGR01596">
    <property type="entry name" value="cas3_HD"/>
    <property type="match status" value="1"/>
</dbReference>
<dbReference type="GO" id="GO:0003724">
    <property type="term" value="F:RNA helicase activity"/>
    <property type="evidence" value="ECO:0007669"/>
    <property type="project" value="TreeGrafter"/>
</dbReference>
<dbReference type="RefSeq" id="WP_162449166.1">
    <property type="nucleotide sequence ID" value="NZ_WLZY01000001.1"/>
</dbReference>
<dbReference type="EMBL" id="WLZY01000001">
    <property type="protein sequence ID" value="NDL56611.1"/>
    <property type="molecule type" value="Genomic_DNA"/>
</dbReference>
<comment type="similarity">
    <text evidence="2">In the central section; belongs to the CRISPR-associated helicase Cas3 family.</text>
</comment>
<dbReference type="InterPro" id="IPR054712">
    <property type="entry name" value="Cas3-like_dom"/>
</dbReference>
<evidence type="ECO:0000256" key="7">
    <source>
        <dbReference type="ARBA" id="ARBA00022806"/>
    </source>
</evidence>
<evidence type="ECO:0000256" key="9">
    <source>
        <dbReference type="ARBA" id="ARBA00023118"/>
    </source>
</evidence>
<keyword evidence="9" id="KW-0051">Antiviral defense</keyword>
<evidence type="ECO:0000256" key="3">
    <source>
        <dbReference type="ARBA" id="ARBA00022722"/>
    </source>
</evidence>
<dbReference type="SMART" id="SM00487">
    <property type="entry name" value="DEXDc"/>
    <property type="match status" value="1"/>
</dbReference>
<keyword evidence="3" id="KW-0540">Nuclease</keyword>
<dbReference type="GO" id="GO:0005524">
    <property type="term" value="F:ATP binding"/>
    <property type="evidence" value="ECO:0007669"/>
    <property type="project" value="UniProtKB-KW"/>
</dbReference>
<dbReference type="Proteomes" id="UP000460435">
    <property type="component" value="Unassembled WGS sequence"/>
</dbReference>
<dbReference type="InterPro" id="IPR050547">
    <property type="entry name" value="DEAD_box_RNA_helicases"/>
</dbReference>
<dbReference type="GO" id="GO:0051607">
    <property type="term" value="P:defense response to virus"/>
    <property type="evidence" value="ECO:0007669"/>
    <property type="project" value="UniProtKB-KW"/>
</dbReference>
<dbReference type="InterPro" id="IPR006483">
    <property type="entry name" value="CRISPR-assoc_Cas3_HD"/>
</dbReference>
<dbReference type="GO" id="GO:0004518">
    <property type="term" value="F:nuclease activity"/>
    <property type="evidence" value="ECO:0007669"/>
    <property type="project" value="UniProtKB-KW"/>
</dbReference>
<comment type="similarity">
    <text evidence="1">In the N-terminal section; belongs to the CRISPR-associated nuclease Cas3-HD family.</text>
</comment>
<evidence type="ECO:0000256" key="2">
    <source>
        <dbReference type="ARBA" id="ARBA00009046"/>
    </source>
</evidence>
<dbReference type="InterPro" id="IPR006474">
    <property type="entry name" value="Helicase_Cas3_CRISPR-ass_core"/>
</dbReference>
<keyword evidence="4" id="KW-0479">Metal-binding</keyword>
<dbReference type="NCBIfam" id="TIGR01587">
    <property type="entry name" value="cas3_core"/>
    <property type="match status" value="1"/>
</dbReference>
<keyword evidence="8" id="KW-0067">ATP-binding</keyword>
<protein>
    <submittedName>
        <fullName evidence="11">CRISPR-associated helicase Cas3</fullName>
    </submittedName>
</protein>
<dbReference type="InterPro" id="IPR014001">
    <property type="entry name" value="Helicase_ATP-bd"/>
</dbReference>
<dbReference type="InterPro" id="IPR041372">
    <property type="entry name" value="Cas3_C"/>
</dbReference>
<evidence type="ECO:0000256" key="6">
    <source>
        <dbReference type="ARBA" id="ARBA00022801"/>
    </source>
</evidence>
<dbReference type="GO" id="GO:0046872">
    <property type="term" value="F:metal ion binding"/>
    <property type="evidence" value="ECO:0007669"/>
    <property type="project" value="UniProtKB-KW"/>
</dbReference>